<evidence type="ECO:0000256" key="9">
    <source>
        <dbReference type="ARBA" id="ARBA00023204"/>
    </source>
</evidence>
<dbReference type="SUPFAM" id="SSF52980">
    <property type="entry name" value="Restriction endonuclease-like"/>
    <property type="match status" value="1"/>
</dbReference>
<protein>
    <recommendedName>
        <fullName evidence="12">DNA 3'-5' helicase</fullName>
        <ecNumber evidence="12">5.6.2.4</ecNumber>
    </recommendedName>
    <alternativeName>
        <fullName evidence="13">DNA 3'-5' helicase II</fullName>
    </alternativeName>
</protein>
<keyword evidence="9" id="KW-0234">DNA repair</keyword>
<dbReference type="InterPro" id="IPR014151">
    <property type="entry name" value="DNA_helicase_AddA"/>
</dbReference>
<evidence type="ECO:0000256" key="4">
    <source>
        <dbReference type="ARBA" id="ARBA00022801"/>
    </source>
</evidence>
<accession>A0A3S3UFX4</accession>
<evidence type="ECO:0000256" key="7">
    <source>
        <dbReference type="ARBA" id="ARBA00022840"/>
    </source>
</evidence>
<comment type="catalytic activity">
    <reaction evidence="14">
        <text>ATP + H2O = ADP + phosphate + H(+)</text>
        <dbReference type="Rhea" id="RHEA:13065"/>
        <dbReference type="ChEBI" id="CHEBI:15377"/>
        <dbReference type="ChEBI" id="CHEBI:15378"/>
        <dbReference type="ChEBI" id="CHEBI:30616"/>
        <dbReference type="ChEBI" id="CHEBI:43474"/>
        <dbReference type="ChEBI" id="CHEBI:456216"/>
        <dbReference type="EC" id="5.6.2.4"/>
    </reaction>
</comment>
<dbReference type="Gene3D" id="3.40.50.300">
    <property type="entry name" value="P-loop containing nucleotide triphosphate hydrolases"/>
    <property type="match status" value="4"/>
</dbReference>
<evidence type="ECO:0000256" key="13">
    <source>
        <dbReference type="ARBA" id="ARBA00034923"/>
    </source>
</evidence>
<keyword evidence="5 15" id="KW-0347">Helicase</keyword>
<evidence type="ECO:0000256" key="3">
    <source>
        <dbReference type="ARBA" id="ARBA00022763"/>
    </source>
</evidence>
<feature type="region of interest" description="Disordered" evidence="16">
    <location>
        <begin position="1"/>
        <end position="24"/>
    </location>
</feature>
<keyword evidence="3" id="KW-0227">DNA damage</keyword>
<feature type="domain" description="UvrD-like helicase ATP-binding" evidence="17">
    <location>
        <begin position="2"/>
        <end position="474"/>
    </location>
</feature>
<dbReference type="Gene3D" id="1.10.486.10">
    <property type="entry name" value="PCRA, domain 4"/>
    <property type="match status" value="1"/>
</dbReference>
<feature type="binding site" evidence="15">
    <location>
        <begin position="23"/>
        <end position="30"/>
    </location>
    <ligand>
        <name>ATP</name>
        <dbReference type="ChEBI" id="CHEBI:30616"/>
    </ligand>
</feature>
<dbReference type="InterPro" id="IPR038726">
    <property type="entry name" value="PDDEXK_AddAB-type"/>
</dbReference>
<dbReference type="InterPro" id="IPR000212">
    <property type="entry name" value="DNA_helicase_UvrD/REP"/>
</dbReference>
<sequence>MSNPASERQRLAADPGQSTWLSANAGSGKTKVLTDRVARLLLSGTEPQRILCLTYTKAAAAEMQNRLFRRLGEWAMLDEERLIAALLDLGLTEAPGPETIRAARRLFARAIETPGGLKIQTIHSFCASLLRRFPLEARVSPSFVEMDDRSAELLRAEIIEEMAEHRAPHVIARLANLYTGEDFLSLAADVAGKRARYAAVNRADLPGLLDAVPGDTPAKLLGFVFTGDEAQWASKLGEALGKGSANDVKAAAKWAAVNFRNPGLKDLQLLEGLLLTGASAKEPFKAKIGSFPTKATRSALGDLADELDALMERVEEARARRIALGALEKAEALYDFADHFLPEYERRKQLRGWLDFDDLILRARDLLSESSVAQWVLYRLDGGIDHILVDEAQDTGPDQWRVIELLAQEFTAGQGARDNPRTIFVVGDKKQSIYSFQGADLEKFDAMQAHFSERLQALGTGLRSLPLEYSFRSSPAVLKAVDTTCAPFGSMGPVSHIAFHQSLPGRVDHWPVIGAEEDPEPGDWFDPVDLPGPRAPQVILAETIAKHIKDLLDAGTQLPSHKGARPMRAGDVLILVQRRNLLFHEVIRACKAAGLPIAGADRLKLGAEIAVRDLAALLSFLATQEDDLSLATALRSPLFGWSEAQIYDLAQGRKGWLWEALRNRKDHAATLEVLNDLRGQSDYLRPFELIDRILTRHDGRRKLIARLGPEAEDGIDQFLGQALSYERMEVPGLTGFLNWLETDDVEVKRQADAAGDRIRVMTVHGSKGLEAPVVILPDTGDRKPAGGGETLLIEGDVPVWRTADSASPNAILQAKEELARAWTEENQRLLYVAMTRAETWLIVAAAGKAEKPDCWYNAIAEGLRVAGAKPFDSPVGPGLRLESGVWPDNGAPEAAAVQEDIPLPDWARRAPPVPPAMPLPIRPSDLGGAKALGGEGGLAEDLAMNRGTALHLLLERLPEHPQSDWPSIAASLPGVDEELLAEARQVLTNPGLAHIFAPDTLAEVAIHADLGGRVLQGAIDRLIVRDDHILAVDFKSNATVPRTPDQVPEGILRQMGAYAHALAQIWPGRRIETAILWTASGELMALPAGLTSAALNRSGSLPAALLDAEGGRT</sequence>
<dbReference type="RefSeq" id="WP_128486195.1">
    <property type="nucleotide sequence ID" value="NZ_JBHLXB010000011.1"/>
</dbReference>
<keyword evidence="2 15" id="KW-0547">Nucleotide-binding</keyword>
<evidence type="ECO:0000256" key="12">
    <source>
        <dbReference type="ARBA" id="ARBA00034808"/>
    </source>
</evidence>
<keyword evidence="7 15" id="KW-0067">ATP-binding</keyword>
<evidence type="ECO:0000256" key="2">
    <source>
        <dbReference type="ARBA" id="ARBA00022741"/>
    </source>
</evidence>
<dbReference type="InterPro" id="IPR014016">
    <property type="entry name" value="UvrD-like_ATP-bd"/>
</dbReference>
<keyword evidence="4 15" id="KW-0378">Hydrolase</keyword>
<dbReference type="GO" id="GO:0004527">
    <property type="term" value="F:exonuclease activity"/>
    <property type="evidence" value="ECO:0007669"/>
    <property type="project" value="UniProtKB-KW"/>
</dbReference>
<dbReference type="PROSITE" id="PS51198">
    <property type="entry name" value="UVRD_HELICASE_ATP_BIND"/>
    <property type="match status" value="1"/>
</dbReference>
<evidence type="ECO:0000256" key="14">
    <source>
        <dbReference type="ARBA" id="ARBA00048988"/>
    </source>
</evidence>
<keyword evidence="1" id="KW-0540">Nuclease</keyword>
<dbReference type="Proteomes" id="UP000287168">
    <property type="component" value="Unassembled WGS sequence"/>
</dbReference>
<evidence type="ECO:0000256" key="11">
    <source>
        <dbReference type="ARBA" id="ARBA00034617"/>
    </source>
</evidence>
<keyword evidence="20" id="KW-1185">Reference proteome</keyword>
<evidence type="ECO:0000256" key="1">
    <source>
        <dbReference type="ARBA" id="ARBA00022722"/>
    </source>
</evidence>
<evidence type="ECO:0000259" key="18">
    <source>
        <dbReference type="PROSITE" id="PS51217"/>
    </source>
</evidence>
<dbReference type="Pfam" id="PF00580">
    <property type="entry name" value="UvrD-helicase"/>
    <property type="match status" value="1"/>
</dbReference>
<keyword evidence="10" id="KW-0413">Isomerase</keyword>
<dbReference type="GO" id="GO:0005829">
    <property type="term" value="C:cytosol"/>
    <property type="evidence" value="ECO:0007669"/>
    <property type="project" value="TreeGrafter"/>
</dbReference>
<evidence type="ECO:0000256" key="15">
    <source>
        <dbReference type="PROSITE-ProRule" id="PRU00560"/>
    </source>
</evidence>
<dbReference type="Gene3D" id="3.90.320.10">
    <property type="match status" value="1"/>
</dbReference>
<dbReference type="GO" id="GO:0033202">
    <property type="term" value="C:DNA helicase complex"/>
    <property type="evidence" value="ECO:0007669"/>
    <property type="project" value="TreeGrafter"/>
</dbReference>
<evidence type="ECO:0000313" key="19">
    <source>
        <dbReference type="EMBL" id="RWY45476.1"/>
    </source>
</evidence>
<dbReference type="InterPro" id="IPR011604">
    <property type="entry name" value="PDDEXK-like_dom_sf"/>
</dbReference>
<keyword evidence="8" id="KW-0238">DNA-binding</keyword>
<dbReference type="Pfam" id="PF13361">
    <property type="entry name" value="UvrD_C"/>
    <property type="match status" value="1"/>
</dbReference>
<dbReference type="InterPro" id="IPR027417">
    <property type="entry name" value="P-loop_NTPase"/>
</dbReference>
<organism evidence="19 20">
    <name type="scientific">Falsigemmobacter intermedius</name>
    <dbReference type="NCBI Taxonomy" id="1553448"/>
    <lineage>
        <taxon>Bacteria</taxon>
        <taxon>Pseudomonadati</taxon>
        <taxon>Pseudomonadota</taxon>
        <taxon>Alphaproteobacteria</taxon>
        <taxon>Rhodobacterales</taxon>
        <taxon>Paracoccaceae</taxon>
        <taxon>Falsigemmobacter</taxon>
    </lineage>
</organism>
<dbReference type="GO" id="GO:0000725">
    <property type="term" value="P:recombinational repair"/>
    <property type="evidence" value="ECO:0007669"/>
    <property type="project" value="TreeGrafter"/>
</dbReference>
<name>A0A3S3UFX4_9RHOB</name>
<dbReference type="EMBL" id="SBLC01000001">
    <property type="protein sequence ID" value="RWY45476.1"/>
    <property type="molecule type" value="Genomic_DNA"/>
</dbReference>
<comment type="caution">
    <text evidence="19">The sequence shown here is derived from an EMBL/GenBank/DDBJ whole genome shotgun (WGS) entry which is preliminary data.</text>
</comment>
<evidence type="ECO:0000259" key="17">
    <source>
        <dbReference type="PROSITE" id="PS51198"/>
    </source>
</evidence>
<dbReference type="AlphaFoldDB" id="A0A3S3UFX4"/>
<dbReference type="PANTHER" id="PTHR11070">
    <property type="entry name" value="UVRD / RECB / PCRA DNA HELICASE FAMILY MEMBER"/>
    <property type="match status" value="1"/>
</dbReference>
<evidence type="ECO:0000256" key="5">
    <source>
        <dbReference type="ARBA" id="ARBA00022806"/>
    </source>
</evidence>
<dbReference type="GO" id="GO:0043138">
    <property type="term" value="F:3'-5' DNA helicase activity"/>
    <property type="evidence" value="ECO:0007669"/>
    <property type="project" value="UniProtKB-EC"/>
</dbReference>
<dbReference type="GO" id="GO:0005524">
    <property type="term" value="F:ATP binding"/>
    <property type="evidence" value="ECO:0007669"/>
    <property type="project" value="UniProtKB-UniRule"/>
</dbReference>
<dbReference type="InterPro" id="IPR014017">
    <property type="entry name" value="DNA_helicase_UvrD-like_C"/>
</dbReference>
<dbReference type="OrthoDB" id="9810135at2"/>
<feature type="domain" description="UvrD-like helicase C-terminal" evidence="18">
    <location>
        <begin position="497"/>
        <end position="768"/>
    </location>
</feature>
<dbReference type="Pfam" id="PF12705">
    <property type="entry name" value="PDDEXK_1"/>
    <property type="match status" value="1"/>
</dbReference>
<evidence type="ECO:0000256" key="10">
    <source>
        <dbReference type="ARBA" id="ARBA00023235"/>
    </source>
</evidence>
<dbReference type="SUPFAM" id="SSF52540">
    <property type="entry name" value="P-loop containing nucleoside triphosphate hydrolases"/>
    <property type="match status" value="1"/>
</dbReference>
<comment type="catalytic activity">
    <reaction evidence="11">
        <text>Couples ATP hydrolysis with the unwinding of duplex DNA by translocating in the 3'-5' direction.</text>
        <dbReference type="EC" id="5.6.2.4"/>
    </reaction>
</comment>
<evidence type="ECO:0000256" key="6">
    <source>
        <dbReference type="ARBA" id="ARBA00022839"/>
    </source>
</evidence>
<gene>
    <name evidence="19" type="primary">addA</name>
    <name evidence="19" type="ORF">EP867_00155</name>
</gene>
<keyword evidence="6" id="KW-0269">Exonuclease</keyword>
<evidence type="ECO:0000256" key="8">
    <source>
        <dbReference type="ARBA" id="ARBA00023125"/>
    </source>
</evidence>
<proteinExistence type="predicted"/>
<dbReference type="GO" id="GO:0003677">
    <property type="term" value="F:DNA binding"/>
    <property type="evidence" value="ECO:0007669"/>
    <property type="project" value="UniProtKB-KW"/>
</dbReference>
<dbReference type="EC" id="5.6.2.4" evidence="12"/>
<reference evidence="19 20" key="1">
    <citation type="journal article" date="2015" name="Int. J. Syst. Evol. Microbiol.">
        <title>Gemmobacter intermedius sp. nov., isolated from a white stork (Ciconia ciconia).</title>
        <authorList>
            <person name="Kampfer P."/>
            <person name="Jerzak L."/>
            <person name="Wilharm G."/>
            <person name="Golke J."/>
            <person name="Busse H.J."/>
            <person name="Glaeser S.P."/>
        </authorList>
    </citation>
    <scope>NUCLEOTIDE SEQUENCE [LARGE SCALE GENOMIC DNA]</scope>
    <source>
        <strain evidence="19 20">119/4</strain>
    </source>
</reference>
<dbReference type="PROSITE" id="PS51217">
    <property type="entry name" value="UVRD_HELICASE_CTER"/>
    <property type="match status" value="1"/>
</dbReference>
<dbReference type="PANTHER" id="PTHR11070:SF2">
    <property type="entry name" value="ATP-DEPENDENT DNA HELICASE SRS2"/>
    <property type="match status" value="1"/>
</dbReference>
<dbReference type="InterPro" id="IPR011335">
    <property type="entry name" value="Restrct_endonuc-II-like"/>
</dbReference>
<evidence type="ECO:0000313" key="20">
    <source>
        <dbReference type="Proteomes" id="UP000287168"/>
    </source>
</evidence>
<dbReference type="NCBIfam" id="TIGR02784">
    <property type="entry name" value="addA_alphas"/>
    <property type="match status" value="1"/>
</dbReference>
<evidence type="ECO:0000256" key="16">
    <source>
        <dbReference type="SAM" id="MobiDB-lite"/>
    </source>
</evidence>